<accession>A0A2V2NCL0</accession>
<sequence>MSLTEDMPQYGTGPMRSSPPEYFFVHTPEKLIRLRVPGLWKTALLAIIDSSQGNREHMISYDYLPGPTQVKIVSKEVRDYILRIATGEEWIE</sequence>
<reference evidence="1 2" key="1">
    <citation type="submission" date="2018-05" db="EMBL/GenBank/DDBJ databases">
        <title>Draft genome of Methanospirillum stamsii Pt1.</title>
        <authorList>
            <person name="Dueholm M.S."/>
            <person name="Nielsen P.H."/>
            <person name="Bakmann L.F."/>
            <person name="Otzen D.E."/>
        </authorList>
    </citation>
    <scope>NUCLEOTIDE SEQUENCE [LARGE SCALE GENOMIC DNA]</scope>
    <source>
        <strain evidence="1 2">Pt1</strain>
    </source>
</reference>
<dbReference type="EMBL" id="QGMZ01000010">
    <property type="protein sequence ID" value="PWR75346.1"/>
    <property type="molecule type" value="Genomic_DNA"/>
</dbReference>
<proteinExistence type="predicted"/>
<dbReference type="Proteomes" id="UP000245934">
    <property type="component" value="Unassembled WGS sequence"/>
</dbReference>
<organism evidence="1 2">
    <name type="scientific">Methanospirillum stamsii</name>
    <dbReference type="NCBI Taxonomy" id="1277351"/>
    <lineage>
        <taxon>Archaea</taxon>
        <taxon>Methanobacteriati</taxon>
        <taxon>Methanobacteriota</taxon>
        <taxon>Stenosarchaea group</taxon>
        <taxon>Methanomicrobia</taxon>
        <taxon>Methanomicrobiales</taxon>
        <taxon>Methanospirillaceae</taxon>
        <taxon>Methanospirillum</taxon>
    </lineage>
</organism>
<protein>
    <submittedName>
        <fullName evidence="1">Uncharacterized protein</fullName>
    </submittedName>
</protein>
<name>A0A2V2NCL0_9EURY</name>
<comment type="caution">
    <text evidence="1">The sequence shown here is derived from an EMBL/GenBank/DDBJ whole genome shotgun (WGS) entry which is preliminary data.</text>
</comment>
<evidence type="ECO:0000313" key="2">
    <source>
        <dbReference type="Proteomes" id="UP000245934"/>
    </source>
</evidence>
<gene>
    <name evidence="1" type="ORF">DLD82_04215</name>
</gene>
<evidence type="ECO:0000313" key="1">
    <source>
        <dbReference type="EMBL" id="PWR75346.1"/>
    </source>
</evidence>
<keyword evidence="2" id="KW-1185">Reference proteome</keyword>
<dbReference type="AlphaFoldDB" id="A0A2V2NCL0"/>